<organism evidence="1 2">
    <name type="scientific">Apiospora marii</name>
    <dbReference type="NCBI Taxonomy" id="335849"/>
    <lineage>
        <taxon>Eukaryota</taxon>
        <taxon>Fungi</taxon>
        <taxon>Dikarya</taxon>
        <taxon>Ascomycota</taxon>
        <taxon>Pezizomycotina</taxon>
        <taxon>Sordariomycetes</taxon>
        <taxon>Xylariomycetidae</taxon>
        <taxon>Amphisphaeriales</taxon>
        <taxon>Apiosporaceae</taxon>
        <taxon>Apiospora</taxon>
    </lineage>
</organism>
<sequence length="76" mass="8324">MKPGSECGLAGRKRGVKLAIAKEALFMDVVEQMNRTTSGTDVEQEQVGSEARLVMALTQVFSYMMKDNKGQVTKVV</sequence>
<dbReference type="Proteomes" id="UP001396898">
    <property type="component" value="Unassembled WGS sequence"/>
</dbReference>
<name>A0ABR1RMJ8_9PEZI</name>
<evidence type="ECO:0000313" key="1">
    <source>
        <dbReference type="EMBL" id="KAK8013759.1"/>
    </source>
</evidence>
<evidence type="ECO:0000313" key="2">
    <source>
        <dbReference type="Proteomes" id="UP001396898"/>
    </source>
</evidence>
<gene>
    <name evidence="1" type="ORF">PG991_009352</name>
</gene>
<proteinExistence type="predicted"/>
<comment type="caution">
    <text evidence="1">The sequence shown here is derived from an EMBL/GenBank/DDBJ whole genome shotgun (WGS) entry which is preliminary data.</text>
</comment>
<reference evidence="1 2" key="1">
    <citation type="submission" date="2023-01" db="EMBL/GenBank/DDBJ databases">
        <title>Analysis of 21 Apiospora genomes using comparative genomics revels a genus with tremendous synthesis potential of carbohydrate active enzymes and secondary metabolites.</title>
        <authorList>
            <person name="Sorensen T."/>
        </authorList>
    </citation>
    <scope>NUCLEOTIDE SEQUENCE [LARGE SCALE GENOMIC DNA]</scope>
    <source>
        <strain evidence="1 2">CBS 20057</strain>
    </source>
</reference>
<dbReference type="EMBL" id="JAQQWI010000013">
    <property type="protein sequence ID" value="KAK8013759.1"/>
    <property type="molecule type" value="Genomic_DNA"/>
</dbReference>
<keyword evidence="2" id="KW-1185">Reference proteome</keyword>
<accession>A0ABR1RMJ8</accession>
<protein>
    <submittedName>
        <fullName evidence="1">Uncharacterized protein</fullName>
    </submittedName>
</protein>